<gene>
    <name evidence="5" type="ORF">DKX38_023071</name>
</gene>
<sequence>MADALVSTILERIISVAQYQRIWVCVSHPFDEKTVAKAIIEDLSGAAPNLVELEPLCKRISESIEGKKFLLVLDDVWEDNSRKWEPLKESLKCGAPGSRILVTTRKNSVVKMMESAYPLVLGELSEAECWSVFSQVAFSGRSEVDCEMLTGIGKEIVHKCKGLPLAVKTLGGLMQSKRTAEDWENILSNELWEIEEVEKGIFPPLLLSYYDLPIAIRSCFTYCAMFPKDHVMERGKLIKMWMAQGYLKESTSKVMELVGKDYFEILATRAFFQDFQETDEDSMKFKMHDIVHDFAQFLMKDECFAVEADVLRRQKNESIYGKARHAIITQETTTELLGSADDRETGKLFYPSHSSSVKDRCQPCGIGRYLIIGPEITDVCLLSDVCVCVLLWLDIHYITFKDSIVYIPDLRACLKIESCGKEIKAANLGEIKNLNHLGGTLRVMNLQNIADVREAVELWSRLVSASKS</sequence>
<keyword evidence="1" id="KW-0677">Repeat</keyword>
<dbReference type="PANTHER" id="PTHR36766:SF45">
    <property type="entry name" value="NB-ARC DOMAIN-CONTAINING PROTEIN"/>
    <property type="match status" value="1"/>
</dbReference>
<dbReference type="FunFam" id="1.10.10.10:FF:000322">
    <property type="entry name" value="Probable disease resistance protein At1g63360"/>
    <property type="match status" value="1"/>
</dbReference>
<dbReference type="Pfam" id="PF23559">
    <property type="entry name" value="WHD_DRP"/>
    <property type="match status" value="1"/>
</dbReference>
<dbReference type="SUPFAM" id="SSF52540">
    <property type="entry name" value="P-loop containing nucleoside triphosphate hydrolases"/>
    <property type="match status" value="1"/>
</dbReference>
<dbReference type="Proteomes" id="UP000326939">
    <property type="component" value="Chromosome 15"/>
</dbReference>
<proteinExistence type="predicted"/>
<dbReference type="PRINTS" id="PR00364">
    <property type="entry name" value="DISEASERSIST"/>
</dbReference>
<dbReference type="Gene3D" id="3.40.50.300">
    <property type="entry name" value="P-loop containing nucleotide triphosphate hydrolases"/>
    <property type="match status" value="1"/>
</dbReference>
<comment type="caution">
    <text evidence="5">The sequence shown here is derived from an EMBL/GenBank/DDBJ whole genome shotgun (WGS) entry which is preliminary data.</text>
</comment>
<dbReference type="InterPro" id="IPR027417">
    <property type="entry name" value="P-loop_NTPase"/>
</dbReference>
<feature type="domain" description="NB-ARC" evidence="3">
    <location>
        <begin position="20"/>
        <end position="141"/>
    </location>
</feature>
<evidence type="ECO:0000313" key="6">
    <source>
        <dbReference type="Proteomes" id="UP000326939"/>
    </source>
</evidence>
<reference evidence="6" key="1">
    <citation type="journal article" date="2019" name="Gigascience">
        <title>De novo genome assembly of the endangered Acer yangbiense, a plant species with extremely small populations endemic to Yunnan Province, China.</title>
        <authorList>
            <person name="Yang J."/>
            <person name="Wariss H.M."/>
            <person name="Tao L."/>
            <person name="Zhang R."/>
            <person name="Yun Q."/>
            <person name="Hollingsworth P."/>
            <person name="Dao Z."/>
            <person name="Luo G."/>
            <person name="Guo H."/>
            <person name="Ma Y."/>
            <person name="Sun W."/>
        </authorList>
    </citation>
    <scope>NUCLEOTIDE SEQUENCE [LARGE SCALE GENOMIC DNA]</scope>
    <source>
        <strain evidence="6">cv. br00</strain>
    </source>
</reference>
<dbReference type="EMBL" id="VDCV01000015">
    <property type="protein sequence ID" value="KAB5525322.1"/>
    <property type="molecule type" value="Genomic_DNA"/>
</dbReference>
<dbReference type="InterPro" id="IPR042197">
    <property type="entry name" value="Apaf_helical"/>
</dbReference>
<keyword evidence="2" id="KW-0611">Plant defense</keyword>
<evidence type="ECO:0000313" key="5">
    <source>
        <dbReference type="EMBL" id="KAB5525322.1"/>
    </source>
</evidence>
<evidence type="ECO:0000259" key="3">
    <source>
        <dbReference type="Pfam" id="PF00931"/>
    </source>
</evidence>
<dbReference type="Gene3D" id="1.10.8.430">
    <property type="entry name" value="Helical domain of apoptotic protease-activating factors"/>
    <property type="match status" value="1"/>
</dbReference>
<name>A0A5N5K1X2_9ROSI</name>
<evidence type="ECO:0000256" key="1">
    <source>
        <dbReference type="ARBA" id="ARBA00022737"/>
    </source>
</evidence>
<accession>A0A5N5K1X2</accession>
<dbReference type="GO" id="GO:0043531">
    <property type="term" value="F:ADP binding"/>
    <property type="evidence" value="ECO:0007669"/>
    <property type="project" value="InterPro"/>
</dbReference>
<keyword evidence="6" id="KW-1185">Reference proteome</keyword>
<dbReference type="InterPro" id="IPR002182">
    <property type="entry name" value="NB-ARC"/>
</dbReference>
<dbReference type="Gene3D" id="1.10.10.10">
    <property type="entry name" value="Winged helix-like DNA-binding domain superfamily/Winged helix DNA-binding domain"/>
    <property type="match status" value="1"/>
</dbReference>
<dbReference type="InterPro" id="IPR036388">
    <property type="entry name" value="WH-like_DNA-bd_sf"/>
</dbReference>
<evidence type="ECO:0000259" key="4">
    <source>
        <dbReference type="Pfam" id="PF23559"/>
    </source>
</evidence>
<dbReference type="Pfam" id="PF00931">
    <property type="entry name" value="NB-ARC"/>
    <property type="match status" value="1"/>
</dbReference>
<evidence type="ECO:0000256" key="2">
    <source>
        <dbReference type="ARBA" id="ARBA00022821"/>
    </source>
</evidence>
<feature type="domain" description="Disease resistance protein winged helix" evidence="4">
    <location>
        <begin position="225"/>
        <end position="295"/>
    </location>
</feature>
<dbReference type="InterPro" id="IPR058922">
    <property type="entry name" value="WHD_DRP"/>
</dbReference>
<dbReference type="AlphaFoldDB" id="A0A5N5K1X2"/>
<dbReference type="PANTHER" id="PTHR36766">
    <property type="entry name" value="PLANT BROAD-SPECTRUM MILDEW RESISTANCE PROTEIN RPW8"/>
    <property type="match status" value="1"/>
</dbReference>
<protein>
    <submittedName>
        <fullName evidence="5">Uncharacterized protein</fullName>
    </submittedName>
</protein>
<dbReference type="GO" id="GO:0006952">
    <property type="term" value="P:defense response"/>
    <property type="evidence" value="ECO:0007669"/>
    <property type="project" value="UniProtKB-KW"/>
</dbReference>
<organism evidence="5 6">
    <name type="scientific">Salix brachista</name>
    <dbReference type="NCBI Taxonomy" id="2182728"/>
    <lineage>
        <taxon>Eukaryota</taxon>
        <taxon>Viridiplantae</taxon>
        <taxon>Streptophyta</taxon>
        <taxon>Embryophyta</taxon>
        <taxon>Tracheophyta</taxon>
        <taxon>Spermatophyta</taxon>
        <taxon>Magnoliopsida</taxon>
        <taxon>eudicotyledons</taxon>
        <taxon>Gunneridae</taxon>
        <taxon>Pentapetalae</taxon>
        <taxon>rosids</taxon>
        <taxon>fabids</taxon>
        <taxon>Malpighiales</taxon>
        <taxon>Salicaceae</taxon>
        <taxon>Saliceae</taxon>
        <taxon>Salix</taxon>
    </lineage>
</organism>